<name>A0A1I4Y9I5_9GAMM</name>
<dbReference type="EMBL" id="FOVF01000016">
    <property type="protein sequence ID" value="SFN34721.1"/>
    <property type="molecule type" value="Genomic_DNA"/>
</dbReference>
<keyword evidence="2" id="KW-1185">Reference proteome</keyword>
<reference evidence="1 2" key="1">
    <citation type="submission" date="2016-10" db="EMBL/GenBank/DDBJ databases">
        <authorList>
            <person name="de Groot N.N."/>
        </authorList>
    </citation>
    <scope>NUCLEOTIDE SEQUENCE [LARGE SCALE GENOMIC DNA]</scope>
    <source>
        <strain evidence="1 2">CGMCC 1.7659</strain>
    </source>
</reference>
<gene>
    <name evidence="1" type="ORF">SAMN05216289_1161</name>
</gene>
<organism evidence="1 2">
    <name type="scientific">Dokdonella immobilis</name>
    <dbReference type="NCBI Taxonomy" id="578942"/>
    <lineage>
        <taxon>Bacteria</taxon>
        <taxon>Pseudomonadati</taxon>
        <taxon>Pseudomonadota</taxon>
        <taxon>Gammaproteobacteria</taxon>
        <taxon>Lysobacterales</taxon>
        <taxon>Rhodanobacteraceae</taxon>
        <taxon>Dokdonella</taxon>
    </lineage>
</organism>
<evidence type="ECO:0000313" key="1">
    <source>
        <dbReference type="EMBL" id="SFN34721.1"/>
    </source>
</evidence>
<dbReference type="AlphaFoldDB" id="A0A1I4Y9I5"/>
<evidence type="ECO:0000313" key="2">
    <source>
        <dbReference type="Proteomes" id="UP000198575"/>
    </source>
</evidence>
<sequence length="302" mass="33863">MTVPLVLNELSCVGWPDSPRERAECVQNLAATLSALSRLRRRSFLLSETKIGSLSFGTFTFNSFFNEPTCRDAVRQILAFANRSPLSSFGEIDSDIGECFVGEQSSRGIYFALLIGTAAISFPTSEQWRNSTISVHIQELGKEAAIVDRSDLAPNMSLPEHVNTHFDLISGFRDLDVFDGGEVWSKRSDWFPSLDFLTRVEGDLRSLKTNSLQLMQVVNRLFEIECAIASWDPQIGLPEWKSKVTSEGEQRRHYCQFNSSAGQSEVYDWHARFTPGAGRIHFRMVPNARRAEVAYIGPKLGA</sequence>
<protein>
    <submittedName>
        <fullName evidence="1">Uncharacterized protein</fullName>
    </submittedName>
</protein>
<dbReference type="STRING" id="578942.SAMN05216289_1161"/>
<accession>A0A1I4Y9I5</accession>
<dbReference type="Proteomes" id="UP000198575">
    <property type="component" value="Unassembled WGS sequence"/>
</dbReference>
<proteinExistence type="predicted"/>